<protein>
    <submittedName>
        <fullName evidence="2">RNA-directed DNA polymerase</fullName>
    </submittedName>
</protein>
<name>A0AAW5JXI2_BIFAD</name>
<gene>
    <name evidence="2" type="ORF">NE692_09450</name>
</gene>
<sequence length="384" mass="45528">MNASQRRRRRQRRLQQRSDDKYRKLHRYIDFQQTFGFDALYQAARKCKRGVTWKNTVLNFDNRRAVNCWKLAQELEDGTYKKRAPIRFDISERGKLRHISVVSFRDRVVQRALCDNSLVPIVESQLIYDNAASLPKRGTSFARKRFELHYKRALGKWEHPYAVIFDCSNYFGSISSQRAFDMISTLYRSIARTGREKQDVERILTVLRIFVLDEPHLGLGNQTSQTMAIWYLNKVDHWCMSQGFYGRYMDDAYCFCKNREQAERVLAGYERRVNQLGLRLNKRKTRIVDCRTSQLTFLKRVYSVQDDGSILICMHHKALRASRRHARNLIRSYDGVHVGLRTVQDSWTSHESTLSGLTHRRGLCAREKAWYRRHCEMRKLAFHP</sequence>
<dbReference type="SUPFAM" id="SSF56672">
    <property type="entry name" value="DNA/RNA polymerases"/>
    <property type="match status" value="1"/>
</dbReference>
<dbReference type="PANTHER" id="PTHR34047:SF8">
    <property type="entry name" value="PROTEIN YKFC"/>
    <property type="match status" value="1"/>
</dbReference>
<dbReference type="RefSeq" id="WP_256134677.1">
    <property type="nucleotide sequence ID" value="NZ_JANFYM010000012.1"/>
</dbReference>
<dbReference type="InterPro" id="IPR051083">
    <property type="entry name" value="GrpII_Intron_Splice-Mob/Def"/>
</dbReference>
<proteinExistence type="predicted"/>
<dbReference type="PANTHER" id="PTHR34047">
    <property type="entry name" value="NUCLEAR INTRON MATURASE 1, MITOCHONDRIAL-RELATED"/>
    <property type="match status" value="1"/>
</dbReference>
<feature type="domain" description="Reverse transcriptase" evidence="1">
    <location>
        <begin position="93"/>
        <end position="289"/>
    </location>
</feature>
<dbReference type="EMBL" id="JANFYM010000012">
    <property type="protein sequence ID" value="MCQ4793675.1"/>
    <property type="molecule type" value="Genomic_DNA"/>
</dbReference>
<evidence type="ECO:0000259" key="1">
    <source>
        <dbReference type="Pfam" id="PF00078"/>
    </source>
</evidence>
<evidence type="ECO:0000313" key="2">
    <source>
        <dbReference type="EMBL" id="MCQ4793675.1"/>
    </source>
</evidence>
<keyword evidence="2" id="KW-0808">Transferase</keyword>
<dbReference type="CDD" id="cd01646">
    <property type="entry name" value="RT_Bac_retron_I"/>
    <property type="match status" value="1"/>
</dbReference>
<dbReference type="Pfam" id="PF00078">
    <property type="entry name" value="RVT_1"/>
    <property type="match status" value="1"/>
</dbReference>
<dbReference type="GO" id="GO:0003964">
    <property type="term" value="F:RNA-directed DNA polymerase activity"/>
    <property type="evidence" value="ECO:0007669"/>
    <property type="project" value="UniProtKB-KW"/>
</dbReference>
<comment type="caution">
    <text evidence="2">The sequence shown here is derived from an EMBL/GenBank/DDBJ whole genome shotgun (WGS) entry which is preliminary data.</text>
</comment>
<keyword evidence="2" id="KW-0548">Nucleotidyltransferase</keyword>
<dbReference type="InterPro" id="IPR000477">
    <property type="entry name" value="RT_dom"/>
</dbReference>
<reference evidence="2" key="1">
    <citation type="submission" date="2022-06" db="EMBL/GenBank/DDBJ databases">
        <title>Isolation of gut microbiota from human fecal samples.</title>
        <authorList>
            <person name="Pamer E.G."/>
            <person name="Barat B."/>
            <person name="Waligurski E."/>
            <person name="Medina S."/>
            <person name="Paddock L."/>
            <person name="Mostad J."/>
        </authorList>
    </citation>
    <scope>NUCLEOTIDE SEQUENCE</scope>
    <source>
        <strain evidence="2">SL.1.01</strain>
    </source>
</reference>
<evidence type="ECO:0000313" key="3">
    <source>
        <dbReference type="Proteomes" id="UP001206013"/>
    </source>
</evidence>
<dbReference type="AlphaFoldDB" id="A0AAW5JXI2"/>
<dbReference type="InterPro" id="IPR043502">
    <property type="entry name" value="DNA/RNA_pol_sf"/>
</dbReference>
<accession>A0AAW5JXI2</accession>
<keyword evidence="2" id="KW-0695">RNA-directed DNA polymerase</keyword>
<organism evidence="2 3">
    <name type="scientific">Bifidobacterium adolescentis</name>
    <dbReference type="NCBI Taxonomy" id="1680"/>
    <lineage>
        <taxon>Bacteria</taxon>
        <taxon>Bacillati</taxon>
        <taxon>Actinomycetota</taxon>
        <taxon>Actinomycetes</taxon>
        <taxon>Bifidobacteriales</taxon>
        <taxon>Bifidobacteriaceae</taxon>
        <taxon>Bifidobacterium</taxon>
    </lineage>
</organism>
<dbReference type="Proteomes" id="UP001206013">
    <property type="component" value="Unassembled WGS sequence"/>
</dbReference>